<dbReference type="EMBL" id="KC495967">
    <property type="protein sequence ID" value="AGO20241.1"/>
    <property type="molecule type" value="Viral_cRNA"/>
</dbReference>
<sequence length="419" mass="46211">MRPVEQLIQENYKLTSLSMGRNFEVSGSITNLNFERTRHPDTFRTVVKVNQMCKLIAGVLTSAAVAVCVGIIMYSVFTSNHKANSMQNATTQNSTPTPPQPTAGPPTTEQGTTPRPTKPPTKTTTHHETTEPVKMATPSEDPHKCSSNGYLDRPDLPENFKLILDVLCKPPGPEHHNTSCYEKHEINPGSVCPDFVTMKANMGLNNGGGEEAAPYIEVTTLSMYSNKRAMCVHNGCDQGFCFFLSGLSTDQERAVLELGGQQAIMELHYDSYWKHYWSNSNCVVPRTNCNLTDQTVILFPRFNNKNQSQCTTCADSAGLDNKFYLTCDGLLRNLPLVGLPSLSPQAHKAAHMQTTGTTAAPTSETRLSTPAPRGSKPLSRKKRALCGVNPNREPKPTMPYWCPMLQLFPRRSNSQVTNS</sequence>
<gene>
    <name evidence="3" type="primary">G</name>
</gene>
<feature type="transmembrane region" description="Helical" evidence="2">
    <location>
        <begin position="55"/>
        <end position="77"/>
    </location>
</feature>
<keyword evidence="2" id="KW-0812">Transmembrane</keyword>
<accession>R9XYZ0</accession>
<feature type="region of interest" description="Disordered" evidence="1">
    <location>
        <begin position="347"/>
        <end position="391"/>
    </location>
</feature>
<name>R9XYZ0_9MONO</name>
<evidence type="ECO:0000313" key="3">
    <source>
        <dbReference type="EMBL" id="AGO20241.1"/>
    </source>
</evidence>
<keyword evidence="2" id="KW-1133">Transmembrane helix</keyword>
<reference evidence="3" key="1">
    <citation type="journal article" date="2013" name="Virology">
        <title>Novel pneumoviruses (PnVs): Evolution and inflammatory pathology.</title>
        <authorList>
            <person name="Glineur S.F."/>
            <person name="Renshaw R.W."/>
            <person name="Percopo C.M."/>
            <person name="Dyer K.D."/>
            <person name="Dubovi E.J."/>
            <person name="Domachowske J.B."/>
            <person name="Rosenberg H.F."/>
        </authorList>
    </citation>
    <scope>NUCLEOTIDE SEQUENCE</scope>
    <source>
        <strain evidence="3">126724-10-4DC</strain>
    </source>
</reference>
<proteinExistence type="predicted"/>
<feature type="compositionally biased region" description="Low complexity" evidence="1">
    <location>
        <begin position="105"/>
        <end position="123"/>
    </location>
</feature>
<protein>
    <submittedName>
        <fullName evidence="3">Glycoprotein</fullName>
    </submittedName>
</protein>
<feature type="region of interest" description="Disordered" evidence="1">
    <location>
        <begin position="86"/>
        <end position="150"/>
    </location>
</feature>
<organism evidence="3">
    <name type="scientific">Pneumovirus HFR-2013</name>
    <dbReference type="NCBI Taxonomy" id="1346740"/>
    <lineage>
        <taxon>Viruses</taxon>
        <taxon>Riboviria</taxon>
        <taxon>Orthornavirae</taxon>
        <taxon>Negarnaviricota</taxon>
        <taxon>Haploviricotina</taxon>
        <taxon>Monjiviricetes</taxon>
        <taxon>Mononegavirales</taxon>
        <taxon>Pneumoviridae</taxon>
        <taxon>Orthopneumovirus</taxon>
        <taxon>Orthopneumovirus muris</taxon>
        <taxon>murine pneumonia virus</taxon>
    </lineage>
</organism>
<evidence type="ECO:0000256" key="2">
    <source>
        <dbReference type="SAM" id="Phobius"/>
    </source>
</evidence>
<feature type="compositionally biased region" description="Low complexity" evidence="1">
    <location>
        <begin position="354"/>
        <end position="365"/>
    </location>
</feature>
<evidence type="ECO:0000256" key="1">
    <source>
        <dbReference type="SAM" id="MobiDB-lite"/>
    </source>
</evidence>
<keyword evidence="2" id="KW-0472">Membrane</keyword>